<dbReference type="CDD" id="cd20537">
    <property type="entry name" value="CYCLIN_CCNO-like_rpt2"/>
    <property type="match status" value="1"/>
</dbReference>
<feature type="compositionally biased region" description="Polar residues" evidence="6">
    <location>
        <begin position="390"/>
        <end position="400"/>
    </location>
</feature>
<keyword evidence="3 5" id="KW-0195">Cyclin</keyword>
<comment type="similarity">
    <text evidence="1 5">Belongs to the cyclin family.</text>
</comment>
<dbReference type="InterPro" id="IPR036915">
    <property type="entry name" value="Cyclin-like_sf"/>
</dbReference>
<feature type="domain" description="Cyclin-like" evidence="7">
    <location>
        <begin position="244"/>
        <end position="335"/>
    </location>
</feature>
<evidence type="ECO:0008006" key="11">
    <source>
        <dbReference type="Google" id="ProtNLM"/>
    </source>
</evidence>
<feature type="domain" description="Cyclin-like" evidence="7">
    <location>
        <begin position="145"/>
        <end position="231"/>
    </location>
</feature>
<dbReference type="InterPro" id="IPR013763">
    <property type="entry name" value="Cyclin-like_dom"/>
</dbReference>
<evidence type="ECO:0000256" key="6">
    <source>
        <dbReference type="SAM" id="MobiDB-lite"/>
    </source>
</evidence>
<keyword evidence="10" id="KW-1185">Reference proteome</keyword>
<evidence type="ECO:0000256" key="3">
    <source>
        <dbReference type="ARBA" id="ARBA00023127"/>
    </source>
</evidence>
<dbReference type="CDD" id="cd20559">
    <property type="entry name" value="CYCLIN_ScCLN_like"/>
    <property type="match status" value="1"/>
</dbReference>
<dbReference type="GO" id="GO:0051726">
    <property type="term" value="P:regulation of cell cycle"/>
    <property type="evidence" value="ECO:0007669"/>
    <property type="project" value="UniProtKB-ARBA"/>
</dbReference>
<feature type="domain" description="Cyclin C-terminal" evidence="8">
    <location>
        <begin position="240"/>
        <end position="351"/>
    </location>
</feature>
<dbReference type="Pfam" id="PF00134">
    <property type="entry name" value="Cyclin_N"/>
    <property type="match status" value="1"/>
</dbReference>
<dbReference type="SMART" id="SM01332">
    <property type="entry name" value="Cyclin_C"/>
    <property type="match status" value="1"/>
</dbReference>
<evidence type="ECO:0000259" key="7">
    <source>
        <dbReference type="SMART" id="SM00385"/>
    </source>
</evidence>
<evidence type="ECO:0000313" key="9">
    <source>
        <dbReference type="EMBL" id="WFD15821.1"/>
    </source>
</evidence>
<evidence type="ECO:0000256" key="4">
    <source>
        <dbReference type="ARBA" id="ARBA00023306"/>
    </source>
</evidence>
<keyword evidence="2" id="KW-0132">Cell division</keyword>
<dbReference type="AlphaFoldDB" id="A0AAJ6CKD9"/>
<feature type="region of interest" description="Disordered" evidence="6">
    <location>
        <begin position="27"/>
        <end position="66"/>
    </location>
</feature>
<dbReference type="FunFam" id="1.10.472.10:FF:000010">
    <property type="entry name" value="G1/S-specific cyclin Cln1"/>
    <property type="match status" value="1"/>
</dbReference>
<dbReference type="InterPro" id="IPR039361">
    <property type="entry name" value="Cyclin"/>
</dbReference>
<dbReference type="GO" id="GO:0051301">
    <property type="term" value="P:cell division"/>
    <property type="evidence" value="ECO:0007669"/>
    <property type="project" value="UniProtKB-KW"/>
</dbReference>
<protein>
    <recommendedName>
        <fullName evidence="11">G1/S-specific cyclin CCN1</fullName>
    </recommendedName>
</protein>
<dbReference type="InterPro" id="IPR048258">
    <property type="entry name" value="Cyclins_cyclin-box"/>
</dbReference>
<dbReference type="PROSITE" id="PS00292">
    <property type="entry name" value="CYCLINS"/>
    <property type="match status" value="1"/>
</dbReference>
<evidence type="ECO:0000256" key="1">
    <source>
        <dbReference type="ARBA" id="ARBA00008742"/>
    </source>
</evidence>
<dbReference type="Gene3D" id="1.10.472.10">
    <property type="entry name" value="Cyclin-like"/>
    <property type="match status" value="2"/>
</dbReference>
<proteinExistence type="inferred from homology"/>
<dbReference type="InterPro" id="IPR004367">
    <property type="entry name" value="Cyclin_C-dom"/>
</dbReference>
<organism evidence="9 10">
    <name type="scientific">Malassezia arunalokei</name>
    <dbReference type="NCBI Taxonomy" id="1514897"/>
    <lineage>
        <taxon>Eukaryota</taxon>
        <taxon>Fungi</taxon>
        <taxon>Dikarya</taxon>
        <taxon>Basidiomycota</taxon>
        <taxon>Ustilaginomycotina</taxon>
        <taxon>Malasseziomycetes</taxon>
        <taxon>Malasseziales</taxon>
        <taxon>Malasseziaceae</taxon>
        <taxon>Malassezia</taxon>
    </lineage>
</organism>
<evidence type="ECO:0000256" key="5">
    <source>
        <dbReference type="RuleBase" id="RU000383"/>
    </source>
</evidence>
<dbReference type="Proteomes" id="UP001217582">
    <property type="component" value="Chromosome 3"/>
</dbReference>
<feature type="compositionally biased region" description="Polar residues" evidence="6">
    <location>
        <begin position="27"/>
        <end position="64"/>
    </location>
</feature>
<dbReference type="SUPFAM" id="SSF47954">
    <property type="entry name" value="Cyclin-like"/>
    <property type="match status" value="2"/>
</dbReference>
<evidence type="ECO:0000256" key="2">
    <source>
        <dbReference type="ARBA" id="ARBA00022618"/>
    </source>
</evidence>
<dbReference type="Pfam" id="PF02984">
    <property type="entry name" value="Cyclin_C"/>
    <property type="match status" value="1"/>
</dbReference>
<dbReference type="SMART" id="SM00385">
    <property type="entry name" value="CYCLIN"/>
    <property type="match status" value="2"/>
</dbReference>
<accession>A0AAJ6CKD9</accession>
<dbReference type="InterPro" id="IPR006671">
    <property type="entry name" value="Cyclin_N"/>
</dbReference>
<dbReference type="GO" id="GO:0019887">
    <property type="term" value="F:protein kinase regulator activity"/>
    <property type="evidence" value="ECO:0007669"/>
    <property type="project" value="UniProtKB-ARBA"/>
</dbReference>
<feature type="region of interest" description="Disordered" evidence="6">
    <location>
        <begin position="441"/>
        <end position="460"/>
    </location>
</feature>
<dbReference type="EMBL" id="CP119918">
    <property type="protein sequence ID" value="WFD15821.1"/>
    <property type="molecule type" value="Genomic_DNA"/>
</dbReference>
<evidence type="ECO:0000313" key="10">
    <source>
        <dbReference type="Proteomes" id="UP001217582"/>
    </source>
</evidence>
<name>A0AAJ6CKD9_9BASI</name>
<keyword evidence="4" id="KW-0131">Cell cycle</keyword>
<feature type="region of interest" description="Disordered" evidence="6">
    <location>
        <begin position="374"/>
        <end position="420"/>
    </location>
</feature>
<reference evidence="9 10" key="1">
    <citation type="submission" date="2023-03" db="EMBL/GenBank/DDBJ databases">
        <title>Mating type loci evolution in Malassezia.</title>
        <authorList>
            <person name="Coelho M.A."/>
        </authorList>
    </citation>
    <scope>NUCLEOTIDE SEQUENCE [LARGE SCALE GENOMIC DNA]</scope>
    <source>
        <strain evidence="9 10">CBS 13387</strain>
    </source>
</reference>
<sequence>MTQGLAGFSRFYSHSNRYSFYGRPLTSQGPVASSTQQLPPNSTSTGTHVSSIPQGVTTTAANSTRQRHSTFMPIHSSQQMAPTRTGTIRSRRQQPVPSDNILFEVEYQQEALEYMHVLEKHTMANVELMNMQPELHWFMRPYLVDFLIEIHQSFRLRPETLYLTMNLVDRYVSKRIVYKRHYQLVGCAALLIAAKFEDAKDRVPTVQELSQMCCNAYDPSAFTQMEGHVLSTLGWQLGHPTAESWLRYEYSCAPPSSPATHNVARFLLEVTLFHESFLTLPPSSLAAGAMLLARHICRDSRPQPHPLDVLVTNVMTRIHNFIADHLNELSSILIKKYSYSYYTEASTVVLDWFRKHLELKKAMEAMASPMHVEVCSSDDENESNRSNESVTSIFSTPSRSINRDEDDDDTSMPLTPLSLHTAQDPSVYSVNMKNPVHVSRFAPSTAGATGRPVSTTTTTNEKASVVTASWMSLAQLRPVAKHPKTARIVMESTVPERSS</sequence>
<evidence type="ECO:0000259" key="8">
    <source>
        <dbReference type="SMART" id="SM01332"/>
    </source>
</evidence>
<gene>
    <name evidence="9" type="ORF">MARU1_001845</name>
</gene>
<dbReference type="GO" id="GO:0044843">
    <property type="term" value="P:cell cycle G1/S phase transition"/>
    <property type="evidence" value="ECO:0007669"/>
    <property type="project" value="UniProtKB-ARBA"/>
</dbReference>
<dbReference type="PANTHER" id="PTHR10177">
    <property type="entry name" value="CYCLINS"/>
    <property type="match status" value="1"/>
</dbReference>